<dbReference type="InterPro" id="IPR036513">
    <property type="entry name" value="STAS_dom_sf"/>
</dbReference>
<dbReference type="PhylomeDB" id="B3RXX5"/>
<keyword evidence="2 5" id="KW-0812">Transmembrane</keyword>
<keyword evidence="8" id="KW-1185">Reference proteome</keyword>
<dbReference type="Gene3D" id="3.30.750.24">
    <property type="entry name" value="STAS domain"/>
    <property type="match status" value="1"/>
</dbReference>
<dbReference type="InterPro" id="IPR011547">
    <property type="entry name" value="SLC26A/SulP_dom"/>
</dbReference>
<dbReference type="Pfam" id="PF00916">
    <property type="entry name" value="Sulfate_transp"/>
    <property type="match status" value="1"/>
</dbReference>
<dbReference type="RefSeq" id="XP_002112825.1">
    <property type="nucleotide sequence ID" value="XM_002112789.1"/>
</dbReference>
<dbReference type="Proteomes" id="UP000009022">
    <property type="component" value="Unassembled WGS sequence"/>
</dbReference>
<dbReference type="HOGENOM" id="CLU_003182_9_5_1"/>
<feature type="transmembrane region" description="Helical" evidence="5">
    <location>
        <begin position="252"/>
        <end position="269"/>
    </location>
</feature>
<dbReference type="GO" id="GO:1902358">
    <property type="term" value="P:sulfate transmembrane transport"/>
    <property type="evidence" value="ECO:0000318"/>
    <property type="project" value="GO_Central"/>
</dbReference>
<sequence>MRRKNPNEDEEEINIATSVVRPVYTESQFDEGFEPRPPRAKSSLDRLGLRNCFKCSCMEFLVSFIPILSWLPKYDRRQNLGGDIAAGLTVGIMQIPQGLAYAMLTTLQPITGLYTSFFPVIIYTLFGTSRHISIGKIVVLIYIPTGVDNVTIATSSNTFVTTTNPQDLQKLGAAVALTFLVGVIMLLMGLLRLGFVTIYLSDPLVSGFTCGAACHVFTSQIKHVFGISVPRYSGAFVIPRTYYYLFANISRTNWISLVMGILCIISLLVMKKLNEKYKNKLPFPIPAELLVVIAGTLASYLGKLGDKPHNIKIIGNIPTGLPPPSAPPFELMGTMFRDAITISVVSFAVSISLVKVFQKKHGYPTDSNQELIAYGLSNIFGSFFSCFVASGSLSRSAVQDNLGGKTQVASLVSCFIVLIVLLLIAPAFQFLPHTILGSIVLVALKGLLMQVTHFFQLWRISVIDAIIWMVTFGSVFLLGVDIGLLIGVAIALLTVIFRTSRPYYCLLGRIPNTDLYRDIKKYAAVEEVPGVKMFRFESSLYFANTEHFKYTLYEITGLCPTDRTAMELQYDLRNRIVTSGVRKPFALPYDLTFIKCQLR</sequence>
<gene>
    <name evidence="7" type="ORF">TRIADDRAFT_24909</name>
</gene>
<reference evidence="7 8" key="1">
    <citation type="journal article" date="2008" name="Nature">
        <title>The Trichoplax genome and the nature of placozoans.</title>
        <authorList>
            <person name="Srivastava M."/>
            <person name="Begovic E."/>
            <person name="Chapman J."/>
            <person name="Putnam N.H."/>
            <person name="Hellsten U."/>
            <person name="Kawashima T."/>
            <person name="Kuo A."/>
            <person name="Mitros T."/>
            <person name="Salamov A."/>
            <person name="Carpenter M.L."/>
            <person name="Signorovitch A.Y."/>
            <person name="Moreno M.A."/>
            <person name="Kamm K."/>
            <person name="Grimwood J."/>
            <person name="Schmutz J."/>
            <person name="Shapiro H."/>
            <person name="Grigoriev I.V."/>
            <person name="Buss L.W."/>
            <person name="Schierwater B."/>
            <person name="Dellaporta S.L."/>
            <person name="Rokhsar D.S."/>
        </authorList>
    </citation>
    <scope>NUCLEOTIDE SEQUENCE [LARGE SCALE GENOMIC DNA]</scope>
    <source>
        <strain evidence="7 8">Grell-BS-1999</strain>
    </source>
</reference>
<dbReference type="AlphaFoldDB" id="B3RXX5"/>
<evidence type="ECO:0000259" key="6">
    <source>
        <dbReference type="Pfam" id="PF00916"/>
    </source>
</evidence>
<dbReference type="GO" id="GO:1902476">
    <property type="term" value="P:chloride transmembrane transport"/>
    <property type="evidence" value="ECO:0000318"/>
    <property type="project" value="GO_Central"/>
</dbReference>
<dbReference type="InterPro" id="IPR001902">
    <property type="entry name" value="SLC26A/SulP_fam"/>
</dbReference>
<dbReference type="PANTHER" id="PTHR11814">
    <property type="entry name" value="SULFATE TRANSPORTER"/>
    <property type="match status" value="1"/>
</dbReference>
<evidence type="ECO:0000256" key="3">
    <source>
        <dbReference type="ARBA" id="ARBA00022989"/>
    </source>
</evidence>
<dbReference type="GeneID" id="6753607"/>
<dbReference type="EMBL" id="DS985245">
    <property type="protein sequence ID" value="EDV24935.1"/>
    <property type="molecule type" value="Genomic_DNA"/>
</dbReference>
<evidence type="ECO:0000313" key="8">
    <source>
        <dbReference type="Proteomes" id="UP000009022"/>
    </source>
</evidence>
<dbReference type="GO" id="GO:0015106">
    <property type="term" value="F:bicarbonate transmembrane transporter activity"/>
    <property type="evidence" value="ECO:0000318"/>
    <property type="project" value="GO_Central"/>
</dbReference>
<feature type="transmembrane region" description="Helical" evidence="5">
    <location>
        <begin position="339"/>
        <end position="357"/>
    </location>
</feature>
<evidence type="ECO:0000256" key="2">
    <source>
        <dbReference type="ARBA" id="ARBA00022692"/>
    </source>
</evidence>
<dbReference type="NCBIfam" id="TIGR00815">
    <property type="entry name" value="sulP"/>
    <property type="match status" value="1"/>
</dbReference>
<feature type="transmembrane region" description="Helical" evidence="5">
    <location>
        <begin position="281"/>
        <end position="301"/>
    </location>
</feature>
<comment type="subcellular location">
    <subcellularLocation>
        <location evidence="1">Membrane</location>
        <topology evidence="1">Multi-pass membrane protein</topology>
    </subcellularLocation>
</comment>
<keyword evidence="4 5" id="KW-0472">Membrane</keyword>
<dbReference type="STRING" id="10228.B3RXX5"/>
<dbReference type="FunCoup" id="B3RXX5">
    <property type="interactions" value="784"/>
</dbReference>
<accession>B3RXX5</accession>
<dbReference type="KEGG" id="tad:TRIADDRAFT_24909"/>
<name>B3RXX5_TRIAD</name>
<evidence type="ECO:0000256" key="4">
    <source>
        <dbReference type="ARBA" id="ARBA00023136"/>
    </source>
</evidence>
<evidence type="ECO:0000256" key="5">
    <source>
        <dbReference type="SAM" id="Phobius"/>
    </source>
</evidence>
<feature type="transmembrane region" description="Helical" evidence="5">
    <location>
        <begin position="408"/>
        <end position="428"/>
    </location>
</feature>
<dbReference type="InParanoid" id="B3RXX5"/>
<feature type="transmembrane region" description="Helical" evidence="5">
    <location>
        <begin position="371"/>
        <end position="393"/>
    </location>
</feature>
<keyword evidence="3 5" id="KW-1133">Transmembrane helix</keyword>
<dbReference type="GO" id="GO:0015108">
    <property type="term" value="F:chloride transmembrane transporter activity"/>
    <property type="evidence" value="ECO:0000318"/>
    <property type="project" value="GO_Central"/>
</dbReference>
<feature type="domain" description="SLC26A/SulP transporter" evidence="6">
    <location>
        <begin position="81"/>
        <end position="471"/>
    </location>
</feature>
<organism evidence="7 8">
    <name type="scientific">Trichoplax adhaerens</name>
    <name type="common">Trichoplax reptans</name>
    <dbReference type="NCBI Taxonomy" id="10228"/>
    <lineage>
        <taxon>Eukaryota</taxon>
        <taxon>Metazoa</taxon>
        <taxon>Placozoa</taxon>
        <taxon>Uniplacotomia</taxon>
        <taxon>Trichoplacea</taxon>
        <taxon>Trichoplacidae</taxon>
        <taxon>Trichoplax</taxon>
    </lineage>
</organism>
<dbReference type="GO" id="GO:0019531">
    <property type="term" value="F:oxalate transmembrane transporter activity"/>
    <property type="evidence" value="ECO:0000318"/>
    <property type="project" value="GO_Central"/>
</dbReference>
<proteinExistence type="predicted"/>
<protein>
    <recommendedName>
        <fullName evidence="6">SLC26A/SulP transporter domain-containing protein</fullName>
    </recommendedName>
</protein>
<dbReference type="GO" id="GO:0005886">
    <property type="term" value="C:plasma membrane"/>
    <property type="evidence" value="ECO:0000318"/>
    <property type="project" value="GO_Central"/>
</dbReference>
<dbReference type="OrthoDB" id="288203at2759"/>
<dbReference type="eggNOG" id="KOG0236">
    <property type="taxonomic scope" value="Eukaryota"/>
</dbReference>
<feature type="transmembrane region" description="Helical" evidence="5">
    <location>
        <begin position="467"/>
        <end position="497"/>
    </location>
</feature>
<feature type="transmembrane region" description="Helical" evidence="5">
    <location>
        <begin position="171"/>
        <end position="195"/>
    </location>
</feature>
<feature type="transmembrane region" description="Helical" evidence="5">
    <location>
        <begin position="99"/>
        <end position="126"/>
    </location>
</feature>
<evidence type="ECO:0000256" key="1">
    <source>
        <dbReference type="ARBA" id="ARBA00004141"/>
    </source>
</evidence>
<evidence type="ECO:0000313" key="7">
    <source>
        <dbReference type="EMBL" id="EDV24935.1"/>
    </source>
</evidence>
<dbReference type="OMA" id="KFMMALQ"/>
<dbReference type="CTD" id="6753607"/>
<feature type="transmembrane region" description="Helical" evidence="5">
    <location>
        <begin position="435"/>
        <end position="455"/>
    </location>
</feature>
<dbReference type="GO" id="GO:0015116">
    <property type="term" value="F:sulfate transmembrane transporter activity"/>
    <property type="evidence" value="ECO:0000318"/>
    <property type="project" value="GO_Central"/>
</dbReference>